<name>A0A4R3YHK6_9PROT</name>
<keyword evidence="8 10" id="KW-0057">Aromatic amino acid biosynthesis</keyword>
<dbReference type="AlphaFoldDB" id="A0A4R3YHK6"/>
<dbReference type="PANTHER" id="PTHR42894:SF1">
    <property type="entry name" value="N-(5'-PHOSPHORIBOSYL)ANTHRANILATE ISOMERASE"/>
    <property type="match status" value="1"/>
</dbReference>
<dbReference type="UniPathway" id="UPA00035">
    <property type="reaction ID" value="UER00042"/>
</dbReference>
<dbReference type="PANTHER" id="PTHR42894">
    <property type="entry name" value="N-(5'-PHOSPHORIBOSYL)ANTHRANILATE ISOMERASE"/>
    <property type="match status" value="1"/>
</dbReference>
<sequence length="207" mass="22277">MQTRVKICGITRVQDGLFASEVGADAIGLVFYPKSPRFVTSDQADTILRNLPPFITNVGLFVNPTSEDVLDIMGHVRLDLLQFHGEESPEFCEQFGLPYLKAVRVKPGIDLVQYALAYSNAKGLLLDAFVEGTHGGTGKSFDWSLIPDQLSLPVVLSGGLNAANVMAAIQHVRPWAVDVSSGVEASKGIKDAAQMAAFMKGVRDADV</sequence>
<dbReference type="OrthoDB" id="9796196at2"/>
<dbReference type="EC" id="5.3.1.24" evidence="4 10"/>
<dbReference type="NCBIfam" id="NF002298">
    <property type="entry name" value="PRK01222.1-4"/>
    <property type="match status" value="1"/>
</dbReference>
<dbReference type="InterPro" id="IPR001240">
    <property type="entry name" value="PRAI_dom"/>
</dbReference>
<comment type="pathway">
    <text evidence="2 10">Amino-acid biosynthesis; L-tryptophan biosynthesis; L-tryptophan from chorismate: step 3/5.</text>
</comment>
<protein>
    <recommendedName>
        <fullName evidence="5 10">N-(5'-phosphoribosyl)anthranilate isomerase</fullName>
        <shortName evidence="10">PRAI</shortName>
        <ecNumber evidence="4 10">5.3.1.24</ecNumber>
    </recommendedName>
</protein>
<reference evidence="12 13" key="1">
    <citation type="submission" date="2019-03" db="EMBL/GenBank/DDBJ databases">
        <title>Genomic Encyclopedia of Type Strains, Phase IV (KMG-IV): sequencing the most valuable type-strain genomes for metagenomic binning, comparative biology and taxonomic classification.</title>
        <authorList>
            <person name="Goeker M."/>
        </authorList>
    </citation>
    <scope>NUCLEOTIDE SEQUENCE [LARGE SCALE GENOMIC DNA]</scope>
    <source>
        <strain evidence="12 13">DSM 100309</strain>
    </source>
</reference>
<dbReference type="RefSeq" id="WP_124947590.1">
    <property type="nucleotide sequence ID" value="NZ_BHVT01000073.1"/>
</dbReference>
<dbReference type="Proteomes" id="UP000295367">
    <property type="component" value="Unassembled WGS sequence"/>
</dbReference>
<dbReference type="EMBL" id="SMCO01000001">
    <property type="protein sequence ID" value="TCV90474.1"/>
    <property type="molecule type" value="Genomic_DNA"/>
</dbReference>
<proteinExistence type="inferred from homology"/>
<dbReference type="NCBIfam" id="NF002299">
    <property type="entry name" value="PRK01222.1-6"/>
    <property type="match status" value="1"/>
</dbReference>
<evidence type="ECO:0000256" key="10">
    <source>
        <dbReference type="HAMAP-Rule" id="MF_00135"/>
    </source>
</evidence>
<dbReference type="InterPro" id="IPR044643">
    <property type="entry name" value="TrpF_fam"/>
</dbReference>
<keyword evidence="6 10" id="KW-0028">Amino-acid biosynthesis</keyword>
<dbReference type="InterPro" id="IPR013785">
    <property type="entry name" value="Aldolase_TIM"/>
</dbReference>
<evidence type="ECO:0000256" key="6">
    <source>
        <dbReference type="ARBA" id="ARBA00022605"/>
    </source>
</evidence>
<dbReference type="Gene3D" id="3.20.20.70">
    <property type="entry name" value="Aldolase class I"/>
    <property type="match status" value="1"/>
</dbReference>
<evidence type="ECO:0000313" key="12">
    <source>
        <dbReference type="EMBL" id="TCV90474.1"/>
    </source>
</evidence>
<evidence type="ECO:0000256" key="2">
    <source>
        <dbReference type="ARBA" id="ARBA00004664"/>
    </source>
</evidence>
<comment type="similarity">
    <text evidence="3 10">Belongs to the TrpF family.</text>
</comment>
<evidence type="ECO:0000256" key="9">
    <source>
        <dbReference type="ARBA" id="ARBA00023235"/>
    </source>
</evidence>
<evidence type="ECO:0000259" key="11">
    <source>
        <dbReference type="Pfam" id="PF00697"/>
    </source>
</evidence>
<gene>
    <name evidence="10" type="primary">trpF</name>
    <name evidence="12" type="ORF">EDC63_101447</name>
</gene>
<evidence type="ECO:0000313" key="13">
    <source>
        <dbReference type="Proteomes" id="UP000295367"/>
    </source>
</evidence>
<keyword evidence="9 10" id="KW-0413">Isomerase</keyword>
<accession>A0A4R3YHK6</accession>
<dbReference type="GO" id="GO:0004640">
    <property type="term" value="F:phosphoribosylanthranilate isomerase activity"/>
    <property type="evidence" value="ECO:0007669"/>
    <property type="project" value="UniProtKB-UniRule"/>
</dbReference>
<organism evidence="12 13">
    <name type="scientific">Sulfurirhabdus autotrophica</name>
    <dbReference type="NCBI Taxonomy" id="1706046"/>
    <lineage>
        <taxon>Bacteria</taxon>
        <taxon>Pseudomonadati</taxon>
        <taxon>Pseudomonadota</taxon>
        <taxon>Betaproteobacteria</taxon>
        <taxon>Nitrosomonadales</taxon>
        <taxon>Sulfuricellaceae</taxon>
        <taxon>Sulfurirhabdus</taxon>
    </lineage>
</organism>
<dbReference type="InterPro" id="IPR011060">
    <property type="entry name" value="RibuloseP-bd_barrel"/>
</dbReference>
<dbReference type="CDD" id="cd00405">
    <property type="entry name" value="PRAI"/>
    <property type="match status" value="1"/>
</dbReference>
<comment type="catalytic activity">
    <reaction evidence="1 10">
        <text>N-(5-phospho-beta-D-ribosyl)anthranilate = 1-(2-carboxyphenylamino)-1-deoxy-D-ribulose 5-phosphate</text>
        <dbReference type="Rhea" id="RHEA:21540"/>
        <dbReference type="ChEBI" id="CHEBI:18277"/>
        <dbReference type="ChEBI" id="CHEBI:58613"/>
        <dbReference type="EC" id="5.3.1.24"/>
    </reaction>
</comment>
<feature type="domain" description="N-(5'phosphoribosyl) anthranilate isomerase (PRAI)" evidence="11">
    <location>
        <begin position="5"/>
        <end position="200"/>
    </location>
</feature>
<keyword evidence="13" id="KW-1185">Reference proteome</keyword>
<keyword evidence="7 10" id="KW-0822">Tryptophan biosynthesis</keyword>
<evidence type="ECO:0000256" key="3">
    <source>
        <dbReference type="ARBA" id="ARBA00007571"/>
    </source>
</evidence>
<comment type="caution">
    <text evidence="12">The sequence shown here is derived from an EMBL/GenBank/DDBJ whole genome shotgun (WGS) entry which is preliminary data.</text>
</comment>
<dbReference type="FunFam" id="3.20.20.70:FF:000075">
    <property type="entry name" value="Tryptophan biosynthesis protein TRP1"/>
    <property type="match status" value="1"/>
</dbReference>
<evidence type="ECO:0000256" key="8">
    <source>
        <dbReference type="ARBA" id="ARBA00023141"/>
    </source>
</evidence>
<evidence type="ECO:0000256" key="1">
    <source>
        <dbReference type="ARBA" id="ARBA00001164"/>
    </source>
</evidence>
<dbReference type="Pfam" id="PF00697">
    <property type="entry name" value="PRAI"/>
    <property type="match status" value="1"/>
</dbReference>
<evidence type="ECO:0000256" key="7">
    <source>
        <dbReference type="ARBA" id="ARBA00022822"/>
    </source>
</evidence>
<dbReference type="GO" id="GO:0000162">
    <property type="term" value="P:L-tryptophan biosynthetic process"/>
    <property type="evidence" value="ECO:0007669"/>
    <property type="project" value="UniProtKB-UniRule"/>
</dbReference>
<evidence type="ECO:0000256" key="4">
    <source>
        <dbReference type="ARBA" id="ARBA00012572"/>
    </source>
</evidence>
<dbReference type="HAMAP" id="MF_00135">
    <property type="entry name" value="PRAI"/>
    <property type="match status" value="1"/>
</dbReference>
<dbReference type="SUPFAM" id="SSF51366">
    <property type="entry name" value="Ribulose-phoshate binding barrel"/>
    <property type="match status" value="1"/>
</dbReference>
<evidence type="ECO:0000256" key="5">
    <source>
        <dbReference type="ARBA" id="ARBA00022272"/>
    </source>
</evidence>